<dbReference type="SMART" id="SM00338">
    <property type="entry name" value="BRLZ"/>
    <property type="match status" value="1"/>
</dbReference>
<feature type="region of interest" description="Disordered" evidence="9">
    <location>
        <begin position="79"/>
        <end position="158"/>
    </location>
</feature>
<dbReference type="PANTHER" id="PTHR12352">
    <property type="entry name" value="SECRETED MODULAR CALCIUM-BINDING PROTEIN"/>
    <property type="match status" value="1"/>
</dbReference>
<dbReference type="InterPro" id="IPR000716">
    <property type="entry name" value="Thyroglobulin_1"/>
</dbReference>
<feature type="disulfide bond" evidence="7">
    <location>
        <begin position="330"/>
        <end position="350"/>
    </location>
</feature>
<dbReference type="Gene3D" id="1.10.238.10">
    <property type="entry name" value="EF-hand"/>
    <property type="match status" value="2"/>
</dbReference>
<evidence type="ECO:0000256" key="6">
    <source>
        <dbReference type="ARBA" id="ARBA00023180"/>
    </source>
</evidence>
<dbReference type="PANTHER" id="PTHR12352:SF3">
    <property type="entry name" value="NIDOGEN-2"/>
    <property type="match status" value="1"/>
</dbReference>
<evidence type="ECO:0000259" key="11">
    <source>
        <dbReference type="PROSITE" id="PS51162"/>
    </source>
</evidence>
<feature type="domain" description="Thyroglobulin type-1" evidence="11">
    <location>
        <begin position="281"/>
        <end position="350"/>
    </location>
</feature>
<reference evidence="12" key="2">
    <citation type="journal article" date="2023" name="Science">
        <title>Genomic signatures of disease resistance in endangered staghorn corals.</title>
        <authorList>
            <person name="Vollmer S.V."/>
            <person name="Selwyn J.D."/>
            <person name="Despard B.A."/>
            <person name="Roesel C.L."/>
        </authorList>
    </citation>
    <scope>NUCLEOTIDE SEQUENCE</scope>
    <source>
        <strain evidence="12">K2</strain>
    </source>
</reference>
<sequence>MEEEDVRAQKRTRKRSRSDSSDDSISGCSRRDLEKHATNTSLTLIEDPGVYGRRIPYFGENSINDILKVVSLQSFSNPRLSSLNEGERDEMIHQEDHKRVKTTESDCQSDSSEELSRKERSSSSSEDAVPSSGYSQVNFPSKSRGKRANFKNGSITNAIVGNGKDQRYWEKRQRNNASAKRSRDARRVRELETQIRAEYLEDENYRLKGENERLREENVRLQQAMERLKEKGVCGGLECLNQVKCPIDNSNSRPVCGDDGRTYSSAKQIPLETAKTLVPSLSKCMRERNEAIGHALSNDLIMLGVYIPNCEPDGSFAPVQCLNASRFCWCVDGDGKEIQGTRARSRQPKCLTRSTGDVATRRCSKEVRSTFTEKLIKLLFKEFNPSSYRAPGQLDVMGKFHMLRWKFTHLDSNGDYMLQIRELNGFLKITKKAIHPKKCSRTFVTYCDRNGDRKISIDEWYSCLGVKAITKCTGDYLEALEKNKQLTGASRSLLPSCASDGSYLPTQCHHSTGYCWCVDVVTGKPIPHATKNANSLTCSKIVNNKTSTNTAKKECDQELWISFKRYILKLFRKEVEEDLPSNSNSERENLIRSQRRSARSGDLRLLGTFLTDNQVLIWKFNRLDRNKDKHLEQNEFLTSRMKKHLGHVKRGRKCGKKLFECDTDKDKKLSMVEWALCLRPGRVILLQ</sequence>
<dbReference type="GO" id="GO:0003700">
    <property type="term" value="F:DNA-binding transcription factor activity"/>
    <property type="evidence" value="ECO:0007669"/>
    <property type="project" value="InterPro"/>
</dbReference>
<keyword evidence="3" id="KW-0677">Repeat</keyword>
<name>A0AAD9Q4J0_ACRCE</name>
<dbReference type="SUPFAM" id="SSF57959">
    <property type="entry name" value="Leucine zipper domain"/>
    <property type="match status" value="1"/>
</dbReference>
<dbReference type="Pfam" id="PF07716">
    <property type="entry name" value="bZIP_2"/>
    <property type="match status" value="1"/>
</dbReference>
<feature type="disulfide bond" evidence="7">
    <location>
        <begin position="508"/>
        <end position="515"/>
    </location>
</feature>
<dbReference type="CDD" id="cd00191">
    <property type="entry name" value="TY"/>
    <property type="match status" value="2"/>
</dbReference>
<dbReference type="Pfam" id="PF00086">
    <property type="entry name" value="Thyroglobulin_1"/>
    <property type="match status" value="2"/>
</dbReference>
<keyword evidence="2" id="KW-0964">Secreted</keyword>
<dbReference type="GO" id="GO:0005615">
    <property type="term" value="C:extracellular space"/>
    <property type="evidence" value="ECO:0007669"/>
    <property type="project" value="TreeGrafter"/>
</dbReference>
<organism evidence="12 13">
    <name type="scientific">Acropora cervicornis</name>
    <name type="common">Staghorn coral</name>
    <dbReference type="NCBI Taxonomy" id="6130"/>
    <lineage>
        <taxon>Eukaryota</taxon>
        <taxon>Metazoa</taxon>
        <taxon>Cnidaria</taxon>
        <taxon>Anthozoa</taxon>
        <taxon>Hexacorallia</taxon>
        <taxon>Scleractinia</taxon>
        <taxon>Astrocoeniina</taxon>
        <taxon>Acroporidae</taxon>
        <taxon>Acropora</taxon>
    </lineage>
</organism>
<dbReference type="InterPro" id="IPR036857">
    <property type="entry name" value="Thyroglobulin_1_sf"/>
</dbReference>
<dbReference type="InterPro" id="IPR011992">
    <property type="entry name" value="EF-hand-dom_pair"/>
</dbReference>
<feature type="domain" description="BZIP" evidence="10">
    <location>
        <begin position="165"/>
        <end position="228"/>
    </location>
</feature>
<dbReference type="InterPro" id="IPR019577">
    <property type="entry name" value="SPARC/Testican_Ca-bd-dom"/>
</dbReference>
<feature type="compositionally biased region" description="Basic and acidic residues" evidence="9">
    <location>
        <begin position="85"/>
        <end position="104"/>
    </location>
</feature>
<keyword evidence="6" id="KW-0325">Glycoprotein</keyword>
<dbReference type="PROSITE" id="PS00484">
    <property type="entry name" value="THYROGLOBULIN_1_1"/>
    <property type="match status" value="1"/>
</dbReference>
<comment type="subcellular location">
    <subcellularLocation>
        <location evidence="1">Secreted</location>
    </subcellularLocation>
</comment>
<dbReference type="SMART" id="SM00211">
    <property type="entry name" value="TY"/>
    <property type="match status" value="2"/>
</dbReference>
<dbReference type="SUPFAM" id="SSF57610">
    <property type="entry name" value="Thyroglobulin type-1 domain"/>
    <property type="match status" value="2"/>
</dbReference>
<dbReference type="Gene3D" id="1.20.5.170">
    <property type="match status" value="1"/>
</dbReference>
<evidence type="ECO:0000256" key="3">
    <source>
        <dbReference type="ARBA" id="ARBA00022737"/>
    </source>
</evidence>
<protein>
    <submittedName>
        <fullName evidence="12">SPARC-related modular calcium-binding protein 1</fullName>
    </submittedName>
</protein>
<dbReference type="EMBL" id="JARQWQ010000071">
    <property type="protein sequence ID" value="KAK2554230.1"/>
    <property type="molecule type" value="Genomic_DNA"/>
</dbReference>
<keyword evidence="4" id="KW-0106">Calcium</keyword>
<evidence type="ECO:0000256" key="4">
    <source>
        <dbReference type="ARBA" id="ARBA00022837"/>
    </source>
</evidence>
<dbReference type="SUPFAM" id="SSF47473">
    <property type="entry name" value="EF-hand"/>
    <property type="match status" value="2"/>
</dbReference>
<dbReference type="Pfam" id="PF10591">
    <property type="entry name" value="SPARC_Ca_bdg"/>
    <property type="match status" value="2"/>
</dbReference>
<feature type="region of interest" description="Disordered" evidence="9">
    <location>
        <begin position="1"/>
        <end position="40"/>
    </location>
</feature>
<dbReference type="PROSITE" id="PS00018">
    <property type="entry name" value="EF_HAND_1"/>
    <property type="match status" value="3"/>
</dbReference>
<dbReference type="SUPFAM" id="SSF100895">
    <property type="entry name" value="Kazal-type serine protease inhibitors"/>
    <property type="match status" value="1"/>
</dbReference>
<dbReference type="Proteomes" id="UP001249851">
    <property type="component" value="Unassembled WGS sequence"/>
</dbReference>
<feature type="region of interest" description="Disordered" evidence="9">
    <location>
        <begin position="166"/>
        <end position="185"/>
    </location>
</feature>
<feature type="compositionally biased region" description="Low complexity" evidence="9">
    <location>
        <begin position="122"/>
        <end position="132"/>
    </location>
</feature>
<evidence type="ECO:0000256" key="9">
    <source>
        <dbReference type="SAM" id="MobiDB-lite"/>
    </source>
</evidence>
<comment type="caution">
    <text evidence="7">Lacks conserved residue(s) required for the propagation of feature annotation.</text>
</comment>
<dbReference type="Gene3D" id="4.10.800.10">
    <property type="entry name" value="Thyroglobulin type-1"/>
    <property type="match status" value="2"/>
</dbReference>
<proteinExistence type="predicted"/>
<dbReference type="InterPro" id="IPR046347">
    <property type="entry name" value="bZIP_sf"/>
</dbReference>
<dbReference type="CDD" id="cd00104">
    <property type="entry name" value="KAZAL_FS"/>
    <property type="match status" value="1"/>
</dbReference>
<keyword evidence="5 7" id="KW-1015">Disulfide bond</keyword>
<dbReference type="InterPro" id="IPR051950">
    <property type="entry name" value="Dev_reg/Prot_inhib"/>
</dbReference>
<dbReference type="InterPro" id="IPR018247">
    <property type="entry name" value="EF_Hand_1_Ca_BS"/>
</dbReference>
<reference evidence="12" key="1">
    <citation type="journal article" date="2023" name="G3 (Bethesda)">
        <title>Whole genome assembly and annotation of the endangered Caribbean coral Acropora cervicornis.</title>
        <authorList>
            <person name="Selwyn J.D."/>
            <person name="Vollmer S.V."/>
        </authorList>
    </citation>
    <scope>NUCLEOTIDE SEQUENCE</scope>
    <source>
        <strain evidence="12">K2</strain>
    </source>
</reference>
<dbReference type="GO" id="GO:0005509">
    <property type="term" value="F:calcium ion binding"/>
    <property type="evidence" value="ECO:0007669"/>
    <property type="project" value="InterPro"/>
</dbReference>
<dbReference type="InterPro" id="IPR004827">
    <property type="entry name" value="bZIP"/>
</dbReference>
<keyword evidence="8" id="KW-0175">Coiled coil</keyword>
<dbReference type="InterPro" id="IPR036058">
    <property type="entry name" value="Kazal_dom_sf"/>
</dbReference>
<feature type="disulfide bond" evidence="7">
    <location>
        <begin position="321"/>
        <end position="328"/>
    </location>
</feature>
<evidence type="ECO:0000256" key="2">
    <source>
        <dbReference type="ARBA" id="ARBA00022525"/>
    </source>
</evidence>
<feature type="coiled-coil region" evidence="8">
    <location>
        <begin position="197"/>
        <end position="231"/>
    </location>
</feature>
<gene>
    <name evidence="12" type="ORF">P5673_024227</name>
</gene>
<evidence type="ECO:0000256" key="5">
    <source>
        <dbReference type="ARBA" id="ARBA00023157"/>
    </source>
</evidence>
<evidence type="ECO:0000256" key="8">
    <source>
        <dbReference type="SAM" id="Coils"/>
    </source>
</evidence>
<keyword evidence="13" id="KW-1185">Reference proteome</keyword>
<accession>A0AAD9Q4J0</accession>
<evidence type="ECO:0000313" key="12">
    <source>
        <dbReference type="EMBL" id="KAK2554230.1"/>
    </source>
</evidence>
<dbReference type="PROSITE" id="PS50217">
    <property type="entry name" value="BZIP"/>
    <property type="match status" value="1"/>
</dbReference>
<feature type="domain" description="Thyroglobulin type-1" evidence="11">
    <location>
        <begin position="469"/>
        <end position="538"/>
    </location>
</feature>
<dbReference type="PROSITE" id="PS51162">
    <property type="entry name" value="THYROGLOBULIN_1_2"/>
    <property type="match status" value="2"/>
</dbReference>
<evidence type="ECO:0000256" key="1">
    <source>
        <dbReference type="ARBA" id="ARBA00004613"/>
    </source>
</evidence>
<evidence type="ECO:0000256" key="7">
    <source>
        <dbReference type="PROSITE-ProRule" id="PRU00500"/>
    </source>
</evidence>
<evidence type="ECO:0000259" key="10">
    <source>
        <dbReference type="PROSITE" id="PS50217"/>
    </source>
</evidence>
<dbReference type="AlphaFoldDB" id="A0AAD9Q4J0"/>
<dbReference type="CDD" id="cd14695">
    <property type="entry name" value="bZIP_HLF"/>
    <property type="match status" value="1"/>
</dbReference>
<comment type="caution">
    <text evidence="12">The sequence shown here is derived from an EMBL/GenBank/DDBJ whole genome shotgun (WGS) entry which is preliminary data.</text>
</comment>
<evidence type="ECO:0000313" key="13">
    <source>
        <dbReference type="Proteomes" id="UP001249851"/>
    </source>
</evidence>